<dbReference type="InterPro" id="IPR008928">
    <property type="entry name" value="6-hairpin_glycosidase_sf"/>
</dbReference>
<dbReference type="AlphaFoldDB" id="A0A543C071"/>
<protein>
    <recommendedName>
        <fullName evidence="6">Glycoside hydrolase family 127 protein</fullName>
    </recommendedName>
</protein>
<gene>
    <name evidence="4" type="ORF">FB559_7782</name>
</gene>
<dbReference type="PANTHER" id="PTHR43465:SF2">
    <property type="entry name" value="DUF1680 DOMAIN PROTEIN (AFU_ORTHOLOGUE AFUA_1G08910)"/>
    <property type="match status" value="1"/>
</dbReference>
<dbReference type="Pfam" id="PF07944">
    <property type="entry name" value="Beta-AFase-like_GH127_cat"/>
    <property type="match status" value="1"/>
</dbReference>
<evidence type="ECO:0000259" key="1">
    <source>
        <dbReference type="Pfam" id="PF07944"/>
    </source>
</evidence>
<evidence type="ECO:0008006" key="6">
    <source>
        <dbReference type="Google" id="ProtNLM"/>
    </source>
</evidence>
<dbReference type="InterPro" id="IPR049174">
    <property type="entry name" value="Beta-AFase-like"/>
</dbReference>
<evidence type="ECO:0000313" key="4">
    <source>
        <dbReference type="EMBL" id="TQL90477.1"/>
    </source>
</evidence>
<evidence type="ECO:0000259" key="2">
    <source>
        <dbReference type="Pfam" id="PF20736"/>
    </source>
</evidence>
<evidence type="ECO:0000313" key="5">
    <source>
        <dbReference type="Proteomes" id="UP000316096"/>
    </source>
</evidence>
<feature type="domain" description="Non-reducing end beta-L-arabinofuranosidase-like GH127 middle" evidence="2">
    <location>
        <begin position="445"/>
        <end position="539"/>
    </location>
</feature>
<evidence type="ECO:0000259" key="3">
    <source>
        <dbReference type="Pfam" id="PF20737"/>
    </source>
</evidence>
<dbReference type="OrthoDB" id="9757939at2"/>
<comment type="caution">
    <text evidence="4">The sequence shown here is derived from an EMBL/GenBank/DDBJ whole genome shotgun (WGS) entry which is preliminary data.</text>
</comment>
<sequence length="669" mass="71832">MAEPRPSSRTVADSAGEPATGAVLAAPAVPGPGAVGVLRPLGVGQVRLDPDGLLGQWYRRNATATLPHCVDRLETSGNLGNLRAAAGEAEQEFRGMWFADSDVYKTLEAASWRLAASAPGDEAGLRAFVAGTTALLARAQRPDGYLNSYFTLVEPGERWRKPHWSHELYCAGHLIQAAVAAGRAGVGDGLLEQARRFADLLVARFGPDGVDEVCGHPEIETALVELYRLTGHGPYLELAARFIDLRGRGLLTRGPFGPGYFQDHVPPRDAREVAGHAVRQQYLLAGMIDVAVETGDRELLAAAGRLWEDAVHTRTYVTGAHGSRHRDEAYGSPYELPPDRAYAETCAAIAGFQCSWRLLLATGEARYADEMERVLYNAVAVAVSCDGTRFFYSNPLQVRTGHVGGGEEASTRRLPWYSCACCPPNLARLFAALPGHLATADDEGLRIHLYGSATVDAAVRGVPVRLRMRTEYPWQGRVELTVTGPAGSAPWTLALRIPAWCPAYTVLVDGVPVRAEAPDGYVRLRRVWAHGTTVVLDLHLPVRQVSAHPRVDAVRGCVALTRGPLVYCLEQADLPPDAVLEDVRLDPEAPVVLALANGPGPSAPPVTLIASGFTVTTAGTSLYRTAARAGGTTTPVTLRAVPYFLWGHRAKGAMRVWIPARPAPHENSG</sequence>
<feature type="domain" description="Non-reducing end beta-L-arabinofuranosidase-like GH127 catalytic" evidence="1">
    <location>
        <begin position="46"/>
        <end position="434"/>
    </location>
</feature>
<reference evidence="4 5" key="1">
    <citation type="submission" date="2019-06" db="EMBL/GenBank/DDBJ databases">
        <title>Sequencing the genomes of 1000 actinobacteria strains.</title>
        <authorList>
            <person name="Klenk H.-P."/>
        </authorList>
    </citation>
    <scope>NUCLEOTIDE SEQUENCE [LARGE SCALE GENOMIC DNA]</scope>
    <source>
        <strain evidence="4 5">DSM 102200</strain>
    </source>
</reference>
<dbReference type="Pfam" id="PF20736">
    <property type="entry name" value="Glyco_hydro127M"/>
    <property type="match status" value="1"/>
</dbReference>
<dbReference type="InterPro" id="IPR049046">
    <property type="entry name" value="Beta-AFase-like_GH127_middle"/>
</dbReference>
<proteinExistence type="predicted"/>
<dbReference type="EMBL" id="VFOZ01000002">
    <property type="protein sequence ID" value="TQL90477.1"/>
    <property type="molecule type" value="Genomic_DNA"/>
</dbReference>
<feature type="domain" description="Non-reducing end beta-L-arabinofuranosidase-like GH127 C-terminal" evidence="3">
    <location>
        <begin position="542"/>
        <end position="659"/>
    </location>
</feature>
<accession>A0A543C071</accession>
<name>A0A543C071_9ACTN</name>
<dbReference type="PANTHER" id="PTHR43465">
    <property type="entry name" value="DUF1680 DOMAIN PROTEIN (AFU_ORTHOLOGUE AFUA_1G08910)"/>
    <property type="match status" value="1"/>
</dbReference>
<dbReference type="GO" id="GO:0005975">
    <property type="term" value="P:carbohydrate metabolic process"/>
    <property type="evidence" value="ECO:0007669"/>
    <property type="project" value="InterPro"/>
</dbReference>
<dbReference type="InterPro" id="IPR049049">
    <property type="entry name" value="Beta-AFase-like_GH127_C"/>
</dbReference>
<dbReference type="SUPFAM" id="SSF48208">
    <property type="entry name" value="Six-hairpin glycosidases"/>
    <property type="match status" value="1"/>
</dbReference>
<dbReference type="Proteomes" id="UP000316096">
    <property type="component" value="Unassembled WGS sequence"/>
</dbReference>
<dbReference type="Pfam" id="PF20737">
    <property type="entry name" value="Glyco_hydro127C"/>
    <property type="match status" value="1"/>
</dbReference>
<keyword evidence="5" id="KW-1185">Reference proteome</keyword>
<dbReference type="InterPro" id="IPR012878">
    <property type="entry name" value="Beta-AFase-like_GH127_cat"/>
</dbReference>
<dbReference type="RefSeq" id="WP_141962509.1">
    <property type="nucleotide sequence ID" value="NZ_VFOZ01000002.1"/>
</dbReference>
<organism evidence="4 5">
    <name type="scientific">Actinoallomurus bryophytorum</name>
    <dbReference type="NCBI Taxonomy" id="1490222"/>
    <lineage>
        <taxon>Bacteria</taxon>
        <taxon>Bacillati</taxon>
        <taxon>Actinomycetota</taxon>
        <taxon>Actinomycetes</taxon>
        <taxon>Streptosporangiales</taxon>
        <taxon>Thermomonosporaceae</taxon>
        <taxon>Actinoallomurus</taxon>
    </lineage>
</organism>